<comment type="caution">
    <text evidence="2">The sequence shown here is derived from an EMBL/GenBank/DDBJ whole genome shotgun (WGS) entry which is preliminary data.</text>
</comment>
<accession>A0AAW0EUB0</accession>
<reference evidence="2 3" key="1">
    <citation type="journal article" date="2021" name="MBio">
        <title>A New Model Trypanosomatid, Novymonas esmeraldas: Genomic Perception of Its 'Candidatus Pandoraea novymonadis' Endosymbiont.</title>
        <authorList>
            <person name="Zakharova A."/>
            <person name="Saura A."/>
            <person name="Butenko A."/>
            <person name="Podesvova L."/>
            <person name="Warmusova S."/>
            <person name="Kostygov A.Y."/>
            <person name="Nenarokova A."/>
            <person name="Lukes J."/>
            <person name="Opperdoes F.R."/>
            <person name="Yurchenko V."/>
        </authorList>
    </citation>
    <scope>NUCLEOTIDE SEQUENCE [LARGE SCALE GENOMIC DNA]</scope>
    <source>
        <strain evidence="2 3">E262AT.01</strain>
    </source>
</reference>
<dbReference type="AlphaFoldDB" id="A0AAW0EUB0"/>
<feature type="region of interest" description="Disordered" evidence="1">
    <location>
        <begin position="497"/>
        <end position="517"/>
    </location>
</feature>
<evidence type="ECO:0000313" key="2">
    <source>
        <dbReference type="EMBL" id="KAK7197014.1"/>
    </source>
</evidence>
<protein>
    <submittedName>
        <fullName evidence="2">Uncharacterized protein</fullName>
    </submittedName>
</protein>
<keyword evidence="3" id="KW-1185">Reference proteome</keyword>
<gene>
    <name evidence="2" type="ORF">NESM_000645100</name>
</gene>
<organism evidence="2 3">
    <name type="scientific">Novymonas esmeraldas</name>
    <dbReference type="NCBI Taxonomy" id="1808958"/>
    <lineage>
        <taxon>Eukaryota</taxon>
        <taxon>Discoba</taxon>
        <taxon>Euglenozoa</taxon>
        <taxon>Kinetoplastea</taxon>
        <taxon>Metakinetoplastina</taxon>
        <taxon>Trypanosomatida</taxon>
        <taxon>Trypanosomatidae</taxon>
        <taxon>Novymonas</taxon>
    </lineage>
</organism>
<sequence>MEARDFVRVFPKSALSAKLALLLDSAEQRDCVVSLIADPVYCDSWEAYFEFAARNNVGISEEVAMSAVQAVGLDPLSGPLWIKAAACCESAESRRSLYEFGLSVPLHGWQRVYEEYRLCVGDHESEPALSEAECRCISDVLVAEKWPDRYVMFETNADVEDNRRAWLDLISVMLTGLDVAVVSRDLQLRRIDLAMRQMCTQLPGDDSCWYQHALFQLRFLEDGEGAKKTVAAGLDAAGPSFALESLAAVVDGALGIGGGLSSSPTSGEQLTATRVLVQQRGAAEELAASGGAKERVRALRSAGKAAAQQGLGDWKVFSQWRDAEDMAARDTKMAAKVLENGMICCSHSSADAILLGSEAAQYHLLQRHERETLGYAEQQIEQQAGLHHRGKIAASWNSLVRIESLLGLSFSKAVKRRGELFPQSHIATFVEHCRVGDYFPCDKSTLQWIRFVEDYNVDKVSIEETPFHGIVPPRNTAVAMKRARHVECETPDDPQWGEYVAPPSCLPPREEENPDDVTGARELRGKLVYRVKVDARTTARLQREEARRLGSKTGEEAVERGGALGALLRRVRPVNLSAIQTRRLQSVAADWLIHVLTAAELDLERTLKERGERLAHQDHPAP</sequence>
<dbReference type="InterPro" id="IPR011990">
    <property type="entry name" value="TPR-like_helical_dom_sf"/>
</dbReference>
<dbReference type="SUPFAM" id="SSF48452">
    <property type="entry name" value="TPR-like"/>
    <property type="match status" value="1"/>
</dbReference>
<evidence type="ECO:0000313" key="3">
    <source>
        <dbReference type="Proteomes" id="UP001430356"/>
    </source>
</evidence>
<proteinExistence type="predicted"/>
<dbReference type="Proteomes" id="UP001430356">
    <property type="component" value="Unassembled WGS sequence"/>
</dbReference>
<name>A0AAW0EUB0_9TRYP</name>
<evidence type="ECO:0000256" key="1">
    <source>
        <dbReference type="SAM" id="MobiDB-lite"/>
    </source>
</evidence>
<dbReference type="Gene3D" id="1.25.40.10">
    <property type="entry name" value="Tetratricopeptide repeat domain"/>
    <property type="match status" value="1"/>
</dbReference>
<dbReference type="EMBL" id="JAECZO010000092">
    <property type="protein sequence ID" value="KAK7197014.1"/>
    <property type="molecule type" value="Genomic_DNA"/>
</dbReference>